<dbReference type="InterPro" id="IPR006016">
    <property type="entry name" value="UspA"/>
</dbReference>
<dbReference type="EMBL" id="CAJHUC010002558">
    <property type="protein sequence ID" value="CAD7703985.1"/>
    <property type="molecule type" value="Genomic_DNA"/>
</dbReference>
<sequence>MATSGLIRSPARGHQPLHAPALAKGLWHVGSQVPTSAIGNCHGRPVLAGPRRRTAAAASASSTEIQKVKEWQGEMEWCPGPCGSVVFACDDSDDTEAAAAWTMRNLIRPGDTVHFVHVVSDDRASLTGLGDSKSCSYFDSIEEDLHLQDVEPGHELNLQSKGEKLIEKRFVRHAKEANIPSQVHVPVLKGPESAADIGGVLCRLSKQLGARMLVVVSPQRSTFSDFGSIGHHCYEHAEIPLALIPPANPEALDMMTGEIMLVAQDDNEMTGCRNWVMRNLESAEAHLKMVHVWDPAKSSGAVFPACRFSEYEMAPLSCNEEGTAKQQATDYLRRRSEELHPKLTVMYSQAHQGIVEALLDPSFTLKYCCCTRYPVLLLPHSKQSGTHLKENAEILSRWTDHSYDCEVGA</sequence>
<keyword evidence="3" id="KW-1185">Reference proteome</keyword>
<dbReference type="SUPFAM" id="SSF52402">
    <property type="entry name" value="Adenine nucleotide alpha hydrolases-like"/>
    <property type="match status" value="1"/>
</dbReference>
<dbReference type="Proteomes" id="UP000708148">
    <property type="component" value="Unassembled WGS sequence"/>
</dbReference>
<reference evidence="2" key="1">
    <citation type="submission" date="2020-12" db="EMBL/GenBank/DDBJ databases">
        <authorList>
            <person name="Iha C."/>
        </authorList>
    </citation>
    <scope>NUCLEOTIDE SEQUENCE</scope>
</reference>
<dbReference type="AlphaFoldDB" id="A0A8S1JDS7"/>
<organism evidence="2 3">
    <name type="scientific">Ostreobium quekettii</name>
    <dbReference type="NCBI Taxonomy" id="121088"/>
    <lineage>
        <taxon>Eukaryota</taxon>
        <taxon>Viridiplantae</taxon>
        <taxon>Chlorophyta</taxon>
        <taxon>core chlorophytes</taxon>
        <taxon>Ulvophyceae</taxon>
        <taxon>TCBD clade</taxon>
        <taxon>Bryopsidales</taxon>
        <taxon>Ostreobineae</taxon>
        <taxon>Ostreobiaceae</taxon>
        <taxon>Ostreobium</taxon>
    </lineage>
</organism>
<dbReference type="Pfam" id="PF00582">
    <property type="entry name" value="Usp"/>
    <property type="match status" value="1"/>
</dbReference>
<comment type="caution">
    <text evidence="2">The sequence shown here is derived from an EMBL/GenBank/DDBJ whole genome shotgun (WGS) entry which is preliminary data.</text>
</comment>
<evidence type="ECO:0000313" key="2">
    <source>
        <dbReference type="EMBL" id="CAD7703985.1"/>
    </source>
</evidence>
<name>A0A8S1JDS7_9CHLO</name>
<feature type="domain" description="UspA" evidence="1">
    <location>
        <begin position="85"/>
        <end position="245"/>
    </location>
</feature>
<proteinExistence type="predicted"/>
<dbReference type="Gene3D" id="3.40.50.12370">
    <property type="match status" value="1"/>
</dbReference>
<protein>
    <recommendedName>
        <fullName evidence="1">UspA domain-containing protein</fullName>
    </recommendedName>
</protein>
<evidence type="ECO:0000313" key="3">
    <source>
        <dbReference type="Proteomes" id="UP000708148"/>
    </source>
</evidence>
<dbReference type="CDD" id="cd23659">
    <property type="entry name" value="USP_At3g01520-like"/>
    <property type="match status" value="1"/>
</dbReference>
<dbReference type="OrthoDB" id="843225at2759"/>
<accession>A0A8S1JDS7</accession>
<dbReference type="PANTHER" id="PTHR31964:SF113">
    <property type="entry name" value="USPA DOMAIN-CONTAINING PROTEIN"/>
    <property type="match status" value="1"/>
</dbReference>
<dbReference type="PANTHER" id="PTHR31964">
    <property type="entry name" value="ADENINE NUCLEOTIDE ALPHA HYDROLASES-LIKE SUPERFAMILY PROTEIN"/>
    <property type="match status" value="1"/>
</dbReference>
<gene>
    <name evidence="2" type="ORF">OSTQU699_LOCUS9342</name>
</gene>
<evidence type="ECO:0000259" key="1">
    <source>
        <dbReference type="Pfam" id="PF00582"/>
    </source>
</evidence>